<feature type="transmembrane region" description="Helical" evidence="2">
    <location>
        <begin position="57"/>
        <end position="77"/>
    </location>
</feature>
<feature type="region of interest" description="Disordered" evidence="1">
    <location>
        <begin position="1"/>
        <end position="20"/>
    </location>
</feature>
<feature type="compositionally biased region" description="Low complexity" evidence="1">
    <location>
        <begin position="519"/>
        <end position="566"/>
    </location>
</feature>
<feature type="transmembrane region" description="Helical" evidence="2">
    <location>
        <begin position="97"/>
        <end position="116"/>
    </location>
</feature>
<evidence type="ECO:0000313" key="3">
    <source>
        <dbReference type="EMBL" id="TDZ77345.1"/>
    </source>
</evidence>
<feature type="compositionally biased region" description="Polar residues" evidence="1">
    <location>
        <begin position="349"/>
        <end position="385"/>
    </location>
</feature>
<dbReference type="Proteomes" id="UP000295117">
    <property type="component" value="Unassembled WGS sequence"/>
</dbReference>
<keyword evidence="2" id="KW-1133">Transmembrane helix</keyword>
<feature type="compositionally biased region" description="Gly residues" evidence="1">
    <location>
        <begin position="319"/>
        <end position="332"/>
    </location>
</feature>
<reference evidence="3 4" key="1">
    <citation type="journal article" date="2019" name="Sci. Rep.">
        <title>Extended insight into the Mycobacterium chelonae-abscessus complex through whole genome sequencing of Mycobacterium salmoniphilum outbreak and Mycobacterium salmoniphilum-like strains.</title>
        <authorList>
            <person name="Behra P.R.K."/>
            <person name="Das S."/>
            <person name="Pettersson B.M.F."/>
            <person name="Shirreff L."/>
            <person name="DuCote T."/>
            <person name="Jacobsson K.G."/>
            <person name="Ennis D.G."/>
            <person name="Kirsebom L.A."/>
        </authorList>
    </citation>
    <scope>NUCLEOTIDE SEQUENCE [LARGE SCALE GENOMIC DNA]</scope>
    <source>
        <strain evidence="3 4">DE 4585</strain>
    </source>
</reference>
<sequence length="738" mass="75213">MSEDAPTETLPAATDAGRPPGTQLTGFAAGISGAALLTAGVWGLHVLTPSGGAVGSVGWVVLLLAAFTALGKGITLLRRALAPVTATLSASAAGISAPVRATAGIVIGAAGIWWVMRGHAATWWAQTTGTGTGTGWTLLVALVQVAIIAVAGALLFGGAKTLATLIFANSGTRHRDNNTHNTTEQRWALFWSSHPGLGLLLLAGAAALVFLSGYVVPRVSGWLSGDDPMAALAAIAAILTVAFFANTWWWKALSGWWTWAHTHGSSGGGASPLGQMQAGAAVIALIWFSAMGFGLASPTDYTGPGAAPLARAACPPDCGGGGGLDGPPGGGSQFRPPDMPAQQPDYQGGLNQAPLNQNSGISIYNENPAQGGQVPQQNMGPQMSGQRAAHGEPLPNYGPWQPDAQPPAQAPVQQAPQPVQQPVQQAPQPPQQPAQAPQNSAQAPQQQPGVQQPQGQPGQQPAQQPQTGQTQPGQQQPQNPASQQNPAQQQPQKQPDQTPQKQPDTPKKNPIDPTDLATAATRRGSQQAGQQAAQQGSQQATQQATQAAQQTAQQSAQQSTNQSAQQLPTDMNNKIGNIGDGIEKSSSQAAQNASVPQRAEPVRPPWGANQAQLNQGAERAAGNFETIAKSSKWLSRAGMAIDLMNGVNEGINQYQAGKPAIQAVVDVAPKTVGNIAGGWAGAAIGAEWGASAGLIVGGPVGAVVGAGIGAIAGGVVGSEFGEKAGELLSKGLDALFSW</sequence>
<feature type="region of interest" description="Disordered" evidence="1">
    <location>
        <begin position="319"/>
        <end position="608"/>
    </location>
</feature>
<feature type="transmembrane region" description="Helical" evidence="2">
    <location>
        <begin position="196"/>
        <end position="216"/>
    </location>
</feature>
<feature type="transmembrane region" description="Helical" evidence="2">
    <location>
        <begin position="278"/>
        <end position="296"/>
    </location>
</feature>
<comment type="caution">
    <text evidence="3">The sequence shown here is derived from an EMBL/GenBank/DDBJ whole genome shotgun (WGS) entry which is preliminary data.</text>
</comment>
<feature type="transmembrane region" description="Helical" evidence="2">
    <location>
        <begin position="136"/>
        <end position="156"/>
    </location>
</feature>
<feature type="compositionally biased region" description="Low complexity" evidence="1">
    <location>
        <begin position="433"/>
        <end position="503"/>
    </location>
</feature>
<proteinExistence type="predicted"/>
<protein>
    <submittedName>
        <fullName evidence="3">Uncharacterized protein</fullName>
    </submittedName>
</protein>
<dbReference type="RefSeq" id="WP_237161361.1">
    <property type="nucleotide sequence ID" value="NZ_PECH01000010.1"/>
</dbReference>
<evidence type="ECO:0000256" key="2">
    <source>
        <dbReference type="SAM" id="Phobius"/>
    </source>
</evidence>
<feature type="transmembrane region" description="Helical" evidence="2">
    <location>
        <begin position="228"/>
        <end position="249"/>
    </location>
</feature>
<gene>
    <name evidence="3" type="ORF">DE4585_04737</name>
</gene>
<organism evidence="3 4">
    <name type="scientific">Mycobacteroides salmoniphilum</name>
    <dbReference type="NCBI Taxonomy" id="404941"/>
    <lineage>
        <taxon>Bacteria</taxon>
        <taxon>Bacillati</taxon>
        <taxon>Actinomycetota</taxon>
        <taxon>Actinomycetes</taxon>
        <taxon>Mycobacteriales</taxon>
        <taxon>Mycobacteriaceae</taxon>
        <taxon>Mycobacteroides</taxon>
    </lineage>
</organism>
<feature type="compositionally biased region" description="Low complexity" evidence="1">
    <location>
        <begin position="410"/>
        <end position="426"/>
    </location>
</feature>
<feature type="compositionally biased region" description="Polar residues" evidence="1">
    <location>
        <begin position="584"/>
        <end position="595"/>
    </location>
</feature>
<evidence type="ECO:0000256" key="1">
    <source>
        <dbReference type="SAM" id="MobiDB-lite"/>
    </source>
</evidence>
<feature type="transmembrane region" description="Helical" evidence="2">
    <location>
        <begin position="24"/>
        <end position="45"/>
    </location>
</feature>
<accession>A0A4R8RTF8</accession>
<keyword evidence="2" id="KW-0472">Membrane</keyword>
<dbReference type="EMBL" id="PECH01000010">
    <property type="protein sequence ID" value="TDZ77345.1"/>
    <property type="molecule type" value="Genomic_DNA"/>
</dbReference>
<name>A0A4R8RTF8_9MYCO</name>
<evidence type="ECO:0000313" key="4">
    <source>
        <dbReference type="Proteomes" id="UP000295117"/>
    </source>
</evidence>
<keyword evidence="2" id="KW-0812">Transmembrane</keyword>
<dbReference type="AlphaFoldDB" id="A0A4R8RTF8"/>